<evidence type="ECO:0000256" key="11">
    <source>
        <dbReference type="SAM" id="SignalP"/>
    </source>
</evidence>
<evidence type="ECO:0000256" key="6">
    <source>
        <dbReference type="ARBA" id="ARBA00022801"/>
    </source>
</evidence>
<dbReference type="PRINTS" id="PR00776">
    <property type="entry name" value="HEMOGLOBNASE"/>
</dbReference>
<dbReference type="InterPro" id="IPR043577">
    <property type="entry name" value="AE"/>
</dbReference>
<reference evidence="13" key="1">
    <citation type="submission" date="2021-02" db="EMBL/GenBank/DDBJ databases">
        <authorList>
            <person name="Nowell W R."/>
        </authorList>
    </citation>
    <scope>NUCLEOTIDE SEQUENCE</scope>
</reference>
<evidence type="ECO:0000256" key="5">
    <source>
        <dbReference type="ARBA" id="ARBA00022729"/>
    </source>
</evidence>
<dbReference type="GO" id="GO:0004197">
    <property type="term" value="F:cysteine-type endopeptidase activity"/>
    <property type="evidence" value="ECO:0007669"/>
    <property type="project" value="UniProtKB-EC"/>
</dbReference>
<keyword evidence="4" id="KW-0645">Protease</keyword>
<comment type="catalytic activity">
    <reaction evidence="1">
        <text>Hydrolysis of proteins and small molecule substrates at -Asn-|-Xaa- bonds.</text>
        <dbReference type="EC" id="3.4.22.34"/>
    </reaction>
</comment>
<dbReference type="CDD" id="cd21115">
    <property type="entry name" value="legumain_C"/>
    <property type="match status" value="1"/>
</dbReference>
<evidence type="ECO:0000259" key="12">
    <source>
        <dbReference type="Pfam" id="PF20985"/>
    </source>
</evidence>
<dbReference type="Gene3D" id="3.40.50.1460">
    <property type="match status" value="1"/>
</dbReference>
<accession>A0A819ULZ5</accession>
<feature type="signal peptide" evidence="11">
    <location>
        <begin position="1"/>
        <end position="23"/>
    </location>
</feature>
<dbReference type="AlphaFoldDB" id="A0A819ULZ5"/>
<evidence type="ECO:0000256" key="2">
    <source>
        <dbReference type="ARBA" id="ARBA00009941"/>
    </source>
</evidence>
<sequence>MFLRQHFILIANIILFGAVGTLAATGQNFAVLVAGSNGWYNYRHQSDVCHAYQILHKNGVPDANIVIMMYDDLAKNPENPTKGVIINHPNGKDVYHGVPHDYIGDTVTPQNFINVLLGKKDEMKGIGSGKVLESGPDDNVFVYFTDHGATGLIAFPNDVLYAKDLNKTITQMHSGKKYKEMVIYIEACESGSMLEGLLPDNINIYATTASNADESSYACYYDDKRETYLGDLYSVNWMEDSDAEDVSKESLFKQFQVTKKKTTESHVMQYGDLKLGKARNVSQFQGENMINKPEPMSPLTDRLNTLLKRDTVATEDVRTAILSRRLANLPANSAERITIERKLAEAIQQRSVISATIDSIARKSFQVNRADYYELVTTKRIPLTQHDCYMSVTQHINEKCFDIQNEYVLNKLWIVANLCQVGLRDFTINNAVNDVCIGVNSMVFIFNCFLNNDETNQYALKISNKSVDKDPVQTSTIVYGVRNRRPVYNGTLSTVSTFILEELSNDRHRPIECLPIDDYILFMKMILLEIILEKYKEAVSSKI</sequence>
<dbReference type="FunFam" id="3.40.50.1460:FF:000006">
    <property type="entry name" value="Legumain"/>
    <property type="match status" value="1"/>
</dbReference>
<keyword evidence="6" id="KW-0378">Hydrolase</keyword>
<dbReference type="GO" id="GO:0051603">
    <property type="term" value="P:proteolysis involved in protein catabolic process"/>
    <property type="evidence" value="ECO:0007669"/>
    <property type="project" value="InterPro"/>
</dbReference>
<dbReference type="InterPro" id="IPR048501">
    <property type="entry name" value="Legum_prodom"/>
</dbReference>
<evidence type="ECO:0000256" key="9">
    <source>
        <dbReference type="ARBA" id="ARBA00069042"/>
    </source>
</evidence>
<organism evidence="13 14">
    <name type="scientific">Rotaria sordida</name>
    <dbReference type="NCBI Taxonomy" id="392033"/>
    <lineage>
        <taxon>Eukaryota</taxon>
        <taxon>Metazoa</taxon>
        <taxon>Spiralia</taxon>
        <taxon>Gnathifera</taxon>
        <taxon>Rotifera</taxon>
        <taxon>Eurotatoria</taxon>
        <taxon>Bdelloidea</taxon>
        <taxon>Philodinida</taxon>
        <taxon>Philodinidae</taxon>
        <taxon>Rotaria</taxon>
    </lineage>
</organism>
<dbReference type="GO" id="GO:0006624">
    <property type="term" value="P:vacuolar protein processing"/>
    <property type="evidence" value="ECO:0007669"/>
    <property type="project" value="TreeGrafter"/>
</dbReference>
<feature type="active site" description="Nucleophile" evidence="10">
    <location>
        <position position="188"/>
    </location>
</feature>
<evidence type="ECO:0000256" key="4">
    <source>
        <dbReference type="ARBA" id="ARBA00022670"/>
    </source>
</evidence>
<dbReference type="InterPro" id="IPR001096">
    <property type="entry name" value="Peptidase_C13"/>
</dbReference>
<evidence type="ECO:0000256" key="3">
    <source>
        <dbReference type="ARBA" id="ARBA00012628"/>
    </source>
</evidence>
<protein>
    <recommendedName>
        <fullName evidence="9">Hemoglobinase</fullName>
        <ecNumber evidence="3">3.4.22.34</ecNumber>
    </recommendedName>
</protein>
<feature type="domain" description="Legumain prodomain" evidence="12">
    <location>
        <begin position="342"/>
        <end position="436"/>
    </location>
</feature>
<comment type="similarity">
    <text evidence="2">Belongs to the peptidase C13 family.</text>
</comment>
<evidence type="ECO:0000256" key="8">
    <source>
        <dbReference type="ARBA" id="ARBA00055993"/>
    </source>
</evidence>
<evidence type="ECO:0000256" key="10">
    <source>
        <dbReference type="PIRSR" id="PIRSR019663-1"/>
    </source>
</evidence>
<keyword evidence="5 11" id="KW-0732">Signal</keyword>
<dbReference type="Proteomes" id="UP000663836">
    <property type="component" value="Unassembled WGS sequence"/>
</dbReference>
<gene>
    <name evidence="13" type="ORF">JBS370_LOCUS30779</name>
</gene>
<comment type="caution">
    <text evidence="13">The sequence shown here is derived from an EMBL/GenBank/DDBJ whole genome shotgun (WGS) entry which is preliminary data.</text>
</comment>
<dbReference type="EC" id="3.4.22.34" evidence="3"/>
<keyword evidence="7" id="KW-0788">Thiol protease</keyword>
<dbReference type="EMBL" id="CAJOBD010007271">
    <property type="protein sequence ID" value="CAF4082398.1"/>
    <property type="molecule type" value="Genomic_DNA"/>
</dbReference>
<proteinExistence type="inferred from homology"/>
<evidence type="ECO:0000313" key="13">
    <source>
        <dbReference type="EMBL" id="CAF4082398.1"/>
    </source>
</evidence>
<dbReference type="GO" id="GO:0005773">
    <property type="term" value="C:vacuole"/>
    <property type="evidence" value="ECO:0007669"/>
    <property type="project" value="GOC"/>
</dbReference>
<dbReference type="InterPro" id="IPR046427">
    <property type="entry name" value="Legumain_prodom_sf"/>
</dbReference>
<dbReference type="PIRSF" id="PIRSF019663">
    <property type="entry name" value="Legumain"/>
    <property type="match status" value="1"/>
</dbReference>
<comment type="function">
    <text evidence="8">This protease is used by the parasite for degradation of the host globin.</text>
</comment>
<dbReference type="Pfam" id="PF01650">
    <property type="entry name" value="Peptidase_C13"/>
    <property type="match status" value="1"/>
</dbReference>
<evidence type="ECO:0000313" key="14">
    <source>
        <dbReference type="Proteomes" id="UP000663836"/>
    </source>
</evidence>
<dbReference type="PIRSF" id="PIRSF500139">
    <property type="entry name" value="AE"/>
    <property type="match status" value="1"/>
</dbReference>
<dbReference type="PANTHER" id="PTHR12000:SF42">
    <property type="entry name" value="LEGUMAIN"/>
    <property type="match status" value="1"/>
</dbReference>
<dbReference type="Pfam" id="PF20985">
    <property type="entry name" value="Legum_prodom"/>
    <property type="match status" value="1"/>
</dbReference>
<dbReference type="PANTHER" id="PTHR12000">
    <property type="entry name" value="HEMOGLOBINASE FAMILY MEMBER"/>
    <property type="match status" value="1"/>
</dbReference>
<feature type="chain" id="PRO_5032683283" description="Hemoglobinase" evidence="11">
    <location>
        <begin position="24"/>
        <end position="543"/>
    </location>
</feature>
<feature type="active site" evidence="10">
    <location>
        <position position="147"/>
    </location>
</feature>
<name>A0A819ULZ5_9BILA</name>
<evidence type="ECO:0000256" key="7">
    <source>
        <dbReference type="ARBA" id="ARBA00022807"/>
    </source>
</evidence>
<evidence type="ECO:0000256" key="1">
    <source>
        <dbReference type="ARBA" id="ARBA00000810"/>
    </source>
</evidence>
<dbReference type="Gene3D" id="1.10.132.130">
    <property type="match status" value="1"/>
</dbReference>